<keyword evidence="3" id="KW-0812">Transmembrane</keyword>
<dbReference type="CDD" id="cd07989">
    <property type="entry name" value="LPLAT_AGPAT-like"/>
    <property type="match status" value="1"/>
</dbReference>
<evidence type="ECO:0000313" key="9">
    <source>
        <dbReference type="EMBL" id="QNM83758.1"/>
    </source>
</evidence>
<evidence type="ECO:0000256" key="1">
    <source>
        <dbReference type="ARBA" id="ARBA00004370"/>
    </source>
</evidence>
<dbReference type="SUPFAM" id="SSF69593">
    <property type="entry name" value="Glycerol-3-phosphate (1)-acyltransferase"/>
    <property type="match status" value="1"/>
</dbReference>
<keyword evidence="4" id="KW-1133">Transmembrane helix</keyword>
<dbReference type="InterPro" id="IPR002123">
    <property type="entry name" value="Plipid/glycerol_acylTrfase"/>
</dbReference>
<keyword evidence="5" id="KW-0443">Lipid metabolism</keyword>
<comment type="subcellular location">
    <subcellularLocation>
        <location evidence="1">Membrane</location>
    </subcellularLocation>
</comment>
<evidence type="ECO:0000256" key="5">
    <source>
        <dbReference type="ARBA" id="ARBA00023098"/>
    </source>
</evidence>
<dbReference type="GO" id="GO:0016020">
    <property type="term" value="C:membrane"/>
    <property type="evidence" value="ECO:0007669"/>
    <property type="project" value="UniProtKB-SubCell"/>
</dbReference>
<dbReference type="PANTHER" id="PTHR23063">
    <property type="entry name" value="PHOSPHOLIPID ACYLTRANSFERASE"/>
    <property type="match status" value="1"/>
</dbReference>
<keyword evidence="10" id="KW-1185">Reference proteome</keyword>
<protein>
    <submittedName>
        <fullName evidence="9">1-acyl-sn-glycerol-3-phosphate acyltransferase</fullName>
    </submittedName>
</protein>
<keyword evidence="6" id="KW-0472">Membrane</keyword>
<proteinExistence type="predicted"/>
<name>A0A7G9L559_9SPHN</name>
<dbReference type="PANTHER" id="PTHR23063:SF52">
    <property type="entry name" value="LYSOPHOSPHATIDYLCHOLINE ACYLTRANSFERASE"/>
    <property type="match status" value="1"/>
</dbReference>
<dbReference type="RefSeq" id="WP_187480712.1">
    <property type="nucleotide sequence ID" value="NZ_CP060697.1"/>
</dbReference>
<dbReference type="EMBL" id="CP060697">
    <property type="protein sequence ID" value="QNM83758.1"/>
    <property type="molecule type" value="Genomic_DNA"/>
</dbReference>
<dbReference type="GO" id="GO:0016746">
    <property type="term" value="F:acyltransferase activity"/>
    <property type="evidence" value="ECO:0007669"/>
    <property type="project" value="UniProtKB-KW"/>
</dbReference>
<evidence type="ECO:0000313" key="10">
    <source>
        <dbReference type="Proteomes" id="UP000515861"/>
    </source>
</evidence>
<organism evidence="9 10">
    <name type="scientific">Sphingomonas sabuli</name>
    <dbReference type="NCBI Taxonomy" id="2764186"/>
    <lineage>
        <taxon>Bacteria</taxon>
        <taxon>Pseudomonadati</taxon>
        <taxon>Pseudomonadota</taxon>
        <taxon>Alphaproteobacteria</taxon>
        <taxon>Sphingomonadales</taxon>
        <taxon>Sphingomonadaceae</taxon>
        <taxon>Sphingomonas</taxon>
    </lineage>
</organism>
<evidence type="ECO:0000256" key="7">
    <source>
        <dbReference type="ARBA" id="ARBA00023315"/>
    </source>
</evidence>
<keyword evidence="7 9" id="KW-0012">Acyltransferase</keyword>
<evidence type="ECO:0000256" key="6">
    <source>
        <dbReference type="ARBA" id="ARBA00023136"/>
    </source>
</evidence>
<evidence type="ECO:0000259" key="8">
    <source>
        <dbReference type="SMART" id="SM00563"/>
    </source>
</evidence>
<gene>
    <name evidence="9" type="ORF">H8M03_05405</name>
</gene>
<keyword evidence="2 9" id="KW-0808">Transferase</keyword>
<evidence type="ECO:0000256" key="3">
    <source>
        <dbReference type="ARBA" id="ARBA00022692"/>
    </source>
</evidence>
<dbReference type="SMART" id="SM00563">
    <property type="entry name" value="PlsC"/>
    <property type="match status" value="1"/>
</dbReference>
<dbReference type="Pfam" id="PF01553">
    <property type="entry name" value="Acyltransferase"/>
    <property type="match status" value="1"/>
</dbReference>
<accession>A0A7G9L559</accession>
<sequence length="246" mass="26536">MTAVAVLRLVALAVLLMACLPPHLLSKALLGRSRWPQRFLTGVAWICGARIRVEGTPPSPRTLLACNHTSWLDIPVMAAATGCAFVSKAELGHPAIHWLADQNATLYVRREERRNSHAQAQAIASQLRNSQPLALFPEGTTGPGTHLLPFRSTLFAAVTPLPDGAVVRPVAIDFGPAAAEIGWVDEPGLDNVLRMLGRTRPIPVTVRLLDPLPPSTDRKRLSEAARDAIESALFKSPRQSPIGKGQ</sequence>
<evidence type="ECO:0000256" key="4">
    <source>
        <dbReference type="ARBA" id="ARBA00022989"/>
    </source>
</evidence>
<dbReference type="KEGG" id="ssau:H8M03_05405"/>
<dbReference type="AlphaFoldDB" id="A0A7G9L559"/>
<feature type="domain" description="Phospholipid/glycerol acyltransferase" evidence="8">
    <location>
        <begin position="62"/>
        <end position="175"/>
    </location>
</feature>
<dbReference type="Proteomes" id="UP000515861">
    <property type="component" value="Chromosome"/>
</dbReference>
<dbReference type="GO" id="GO:0006629">
    <property type="term" value="P:lipid metabolic process"/>
    <property type="evidence" value="ECO:0007669"/>
    <property type="project" value="UniProtKB-KW"/>
</dbReference>
<reference evidence="9 10" key="1">
    <citation type="submission" date="2020-08" db="EMBL/GenBank/DDBJ databases">
        <title>Sphingomonas sp. sand1-3 16S ribosomal RNA gene Genome sequencing and assembly.</title>
        <authorList>
            <person name="Kang M."/>
        </authorList>
    </citation>
    <scope>NUCLEOTIDE SEQUENCE [LARGE SCALE GENOMIC DNA]</scope>
    <source>
        <strain evidence="10">sand1-3</strain>
    </source>
</reference>
<evidence type="ECO:0000256" key="2">
    <source>
        <dbReference type="ARBA" id="ARBA00022679"/>
    </source>
</evidence>